<dbReference type="Gene3D" id="2.60.120.920">
    <property type="match status" value="1"/>
</dbReference>
<dbReference type="SUPFAM" id="SSF49899">
    <property type="entry name" value="Concanavalin A-like lectins/glucanases"/>
    <property type="match status" value="1"/>
</dbReference>
<organism evidence="1 2">
    <name type="scientific">Ridgeia piscesae</name>
    <name type="common">Tubeworm</name>
    <dbReference type="NCBI Taxonomy" id="27915"/>
    <lineage>
        <taxon>Eukaryota</taxon>
        <taxon>Metazoa</taxon>
        <taxon>Spiralia</taxon>
        <taxon>Lophotrochozoa</taxon>
        <taxon>Annelida</taxon>
        <taxon>Polychaeta</taxon>
        <taxon>Sedentaria</taxon>
        <taxon>Canalipalpata</taxon>
        <taxon>Sabellida</taxon>
        <taxon>Siboglinidae</taxon>
        <taxon>Ridgeia</taxon>
    </lineage>
</organism>
<dbReference type="InterPro" id="IPR043136">
    <property type="entry name" value="B30.2/SPRY_sf"/>
</dbReference>
<evidence type="ECO:0008006" key="3">
    <source>
        <dbReference type="Google" id="ProtNLM"/>
    </source>
</evidence>
<sequence>MLWEKCDVGTISCVGCFPTLWESSQSAGRWAVSISSYDSLRITSLSQSEIIYLAKPPMKGDASLMTSQHWQACGYRCNSDEGVYPGYHHSIRVVLLLVPLSSGVRYVGYADAADGSIDSASHSSRPLVKFKSHLYYEEKDPVGKGGKPLEPFPRSKILLFKNGKCQGVAFDDILGGTYYPAISLYKTATVTVNFGPDFKYPPQDCDAYKPMSEAAEEAIVDHALCDILYHIEHEGELPEF</sequence>
<dbReference type="Proteomes" id="UP001209878">
    <property type="component" value="Unassembled WGS sequence"/>
</dbReference>
<keyword evidence="2" id="KW-1185">Reference proteome</keyword>
<gene>
    <name evidence="1" type="ORF">NP493_1183g00013</name>
</gene>
<dbReference type="PANTHER" id="PTHR10598:SF0">
    <property type="entry name" value="SET1_ASH2 HISTONE METHYLTRANSFERASE COMPLEX SUBUNIT ASH2"/>
    <property type="match status" value="1"/>
</dbReference>
<dbReference type="GO" id="GO:0000976">
    <property type="term" value="F:transcription cis-regulatory region binding"/>
    <property type="evidence" value="ECO:0007669"/>
    <property type="project" value="TreeGrafter"/>
</dbReference>
<evidence type="ECO:0000313" key="1">
    <source>
        <dbReference type="EMBL" id="KAK2169583.1"/>
    </source>
</evidence>
<evidence type="ECO:0000313" key="2">
    <source>
        <dbReference type="Proteomes" id="UP001209878"/>
    </source>
</evidence>
<protein>
    <recommendedName>
        <fullName evidence="3">Set1/Ash2 histone methyltransferase complex subunit ASH2</fullName>
    </recommendedName>
</protein>
<accession>A0AAD9NIB2</accession>
<dbReference type="InterPro" id="IPR037353">
    <property type="entry name" value="ASH2"/>
</dbReference>
<dbReference type="PANTHER" id="PTHR10598">
    <property type="entry name" value="SET1/ASH2 HISTONE METHYLTRANSFERASE COMPLEX SUBUNIT ASH2"/>
    <property type="match status" value="1"/>
</dbReference>
<dbReference type="InterPro" id="IPR013320">
    <property type="entry name" value="ConA-like_dom_sf"/>
</dbReference>
<reference evidence="1" key="1">
    <citation type="journal article" date="2023" name="Mol. Biol. Evol.">
        <title>Third-Generation Sequencing Reveals the Adaptive Role of the Epigenome in Three Deep-Sea Polychaetes.</title>
        <authorList>
            <person name="Perez M."/>
            <person name="Aroh O."/>
            <person name="Sun Y."/>
            <person name="Lan Y."/>
            <person name="Juniper S.K."/>
            <person name="Young C.R."/>
            <person name="Angers B."/>
            <person name="Qian P.Y."/>
        </authorList>
    </citation>
    <scope>NUCLEOTIDE SEQUENCE</scope>
    <source>
        <strain evidence="1">R07B-5</strain>
    </source>
</reference>
<dbReference type="AlphaFoldDB" id="A0AAD9NIB2"/>
<proteinExistence type="predicted"/>
<name>A0AAD9NIB2_RIDPI</name>
<dbReference type="EMBL" id="JAODUO010001182">
    <property type="protein sequence ID" value="KAK2169583.1"/>
    <property type="molecule type" value="Genomic_DNA"/>
</dbReference>
<comment type="caution">
    <text evidence="1">The sequence shown here is derived from an EMBL/GenBank/DDBJ whole genome shotgun (WGS) entry which is preliminary data.</text>
</comment>
<dbReference type="GO" id="GO:0048188">
    <property type="term" value="C:Set1C/COMPASS complex"/>
    <property type="evidence" value="ECO:0007669"/>
    <property type="project" value="InterPro"/>
</dbReference>